<keyword evidence="2" id="KW-1185">Reference proteome</keyword>
<dbReference type="OrthoDB" id="9776955at2"/>
<dbReference type="InterPro" id="IPR007487">
    <property type="entry name" value="ABC_transpt-TYRBP-like"/>
</dbReference>
<reference evidence="1 2" key="1">
    <citation type="journal article" date="1998" name="Nature">
        <title>The complete genome of the hyperthermophilic bacterium Aquifex aeolicus.</title>
        <authorList>
            <person name="Deckert G."/>
            <person name="Warren P.V."/>
            <person name="Gaasterland T."/>
            <person name="Young W.G."/>
            <person name="Lenox A.L."/>
            <person name="Graham D.E."/>
            <person name="Overbeek R."/>
            <person name="Snead M.A."/>
            <person name="Keller M."/>
            <person name="Aujay M."/>
            <person name="Huber R."/>
            <person name="Feldman R.A."/>
            <person name="Short J.M."/>
            <person name="Olson G.J."/>
            <person name="Swanson R.V."/>
        </authorList>
    </citation>
    <scope>NUCLEOTIDE SEQUENCE [LARGE SCALE GENOMIC DNA]</scope>
    <source>
        <strain evidence="1 2">VF5</strain>
    </source>
</reference>
<dbReference type="Proteomes" id="UP000000798">
    <property type="component" value="Chromosome"/>
</dbReference>
<gene>
    <name evidence="1" type="ordered locus">aq_1113</name>
</gene>
<name>O67196_AQUAE</name>
<accession>O67196</accession>
<dbReference type="PANTHER" id="PTHR35271">
    <property type="entry name" value="ABC TRANSPORTER, SUBSTRATE-BINDING LIPOPROTEIN-RELATED"/>
    <property type="match status" value="1"/>
</dbReference>
<dbReference type="HOGENOM" id="CLU_058196_3_2_0"/>
<dbReference type="EnsemblBacteria" id="AAC07162">
    <property type="protein sequence ID" value="AAC07162"/>
    <property type="gene ID" value="aq_1113"/>
</dbReference>
<dbReference type="RefSeq" id="WP_010880698.1">
    <property type="nucleotide sequence ID" value="NC_000918.1"/>
</dbReference>
<dbReference type="Pfam" id="PF04392">
    <property type="entry name" value="ABC_sub_bind"/>
    <property type="match status" value="1"/>
</dbReference>
<dbReference type="STRING" id="224324.aq_1113"/>
<dbReference type="AlphaFoldDB" id="O67196"/>
<proteinExistence type="predicted"/>
<dbReference type="eggNOG" id="COG2984">
    <property type="taxonomic scope" value="Bacteria"/>
</dbReference>
<evidence type="ECO:0008006" key="3">
    <source>
        <dbReference type="Google" id="ProtNLM"/>
    </source>
</evidence>
<dbReference type="InParanoid" id="O67196"/>
<dbReference type="PROSITE" id="PS51257">
    <property type="entry name" value="PROKAR_LIPOPROTEIN"/>
    <property type="match status" value="1"/>
</dbReference>
<dbReference type="EMBL" id="AE000657">
    <property type="protein sequence ID" value="AAC07162.1"/>
    <property type="molecule type" value="Genomic_DNA"/>
</dbReference>
<sequence length="319" mass="36212">MFRIIILIFLIFTVSCEKREEINIAVFISGDGRLEKVGGFIKGLKDLGIKNIKIDLYKGNNSLKSLEDLAQNLNLKTKRYRLIAAGGSLEAYILKKHGVNEKIPVVILGGTSILSWGLTDSFSRPSENITGVNNLNAELMEKRIELFTYMFPDVRKVIIFCSPKFEASRKAARITIKTAKKFNLKVVPLYVKDVKELEFVMSHMKEDGYGAVIMTPCYYTENFLTHYILHYANFYKVPVFCHSPEFAKEGCPVAYGTPAFEQGYTAAHVAYKILKGIPVENVPFVRAYSPKFILNLSALKELYVQYNERILVYADEVVK</sequence>
<dbReference type="Gene3D" id="3.40.50.2300">
    <property type="match status" value="2"/>
</dbReference>
<dbReference type="PIR" id="A70396">
    <property type="entry name" value="A70396"/>
</dbReference>
<dbReference type="KEGG" id="aae:aq_1113"/>
<evidence type="ECO:0000313" key="2">
    <source>
        <dbReference type="Proteomes" id="UP000000798"/>
    </source>
</evidence>
<evidence type="ECO:0000313" key="1">
    <source>
        <dbReference type="EMBL" id="AAC07162.1"/>
    </source>
</evidence>
<dbReference type="CDD" id="cd06325">
    <property type="entry name" value="PBP1_ABC_unchar_transporter"/>
    <property type="match status" value="1"/>
</dbReference>
<organism evidence="1 2">
    <name type="scientific">Aquifex aeolicus (strain VF5)</name>
    <dbReference type="NCBI Taxonomy" id="224324"/>
    <lineage>
        <taxon>Bacteria</taxon>
        <taxon>Pseudomonadati</taxon>
        <taxon>Aquificota</taxon>
        <taxon>Aquificia</taxon>
        <taxon>Aquificales</taxon>
        <taxon>Aquificaceae</taxon>
        <taxon>Aquifex</taxon>
    </lineage>
</organism>
<dbReference type="PANTHER" id="PTHR35271:SF1">
    <property type="entry name" value="ABC TRANSPORTER, SUBSTRATE-BINDING LIPOPROTEIN"/>
    <property type="match status" value="1"/>
</dbReference>
<protein>
    <recommendedName>
        <fullName evidence="3">ABC transporter substrate-binding protein</fullName>
    </recommendedName>
</protein>